<dbReference type="PANTHER" id="PTHR24221:SF654">
    <property type="entry name" value="ATP-BINDING CASSETTE SUB-FAMILY B MEMBER 6"/>
    <property type="match status" value="1"/>
</dbReference>
<feature type="domain" description="ABC transmembrane type-1" evidence="9">
    <location>
        <begin position="411"/>
        <end position="695"/>
    </location>
</feature>
<dbReference type="PANTHER" id="PTHR24221">
    <property type="entry name" value="ATP-BINDING CASSETTE SUB-FAMILY B"/>
    <property type="match status" value="1"/>
</dbReference>
<dbReference type="RefSeq" id="WP_377967853.1">
    <property type="nucleotide sequence ID" value="NZ_JBHZOL010000104.1"/>
</dbReference>
<dbReference type="InterPro" id="IPR022515">
    <property type="entry name" value="NHPM_micro_ABC2"/>
</dbReference>
<organism evidence="10 11">
    <name type="scientific">Almyronema epifaneia S1</name>
    <dbReference type="NCBI Taxonomy" id="2991925"/>
    <lineage>
        <taxon>Bacteria</taxon>
        <taxon>Bacillati</taxon>
        <taxon>Cyanobacteriota</taxon>
        <taxon>Cyanophyceae</taxon>
        <taxon>Nodosilineales</taxon>
        <taxon>Nodosilineaceae</taxon>
        <taxon>Almyronema</taxon>
        <taxon>Almyronema epifaneia</taxon>
    </lineage>
</organism>
<dbReference type="PROSITE" id="PS50893">
    <property type="entry name" value="ABC_TRANSPORTER_2"/>
    <property type="match status" value="1"/>
</dbReference>
<dbReference type="InterPro" id="IPR027417">
    <property type="entry name" value="P-loop_NTPase"/>
</dbReference>
<evidence type="ECO:0000313" key="11">
    <source>
        <dbReference type="Proteomes" id="UP001600165"/>
    </source>
</evidence>
<dbReference type="InterPro" id="IPR011527">
    <property type="entry name" value="ABC1_TM_dom"/>
</dbReference>
<evidence type="ECO:0000256" key="7">
    <source>
        <dbReference type="SAM" id="Phobius"/>
    </source>
</evidence>
<dbReference type="EMBL" id="JBHZOL010000104">
    <property type="protein sequence ID" value="MFE4108284.1"/>
    <property type="molecule type" value="Genomic_DNA"/>
</dbReference>
<evidence type="ECO:0000256" key="4">
    <source>
        <dbReference type="ARBA" id="ARBA00022840"/>
    </source>
</evidence>
<evidence type="ECO:0000313" key="10">
    <source>
        <dbReference type="EMBL" id="MFE4108284.1"/>
    </source>
</evidence>
<dbReference type="PROSITE" id="PS00211">
    <property type="entry name" value="ABC_TRANSPORTER_1"/>
    <property type="match status" value="1"/>
</dbReference>
<dbReference type="NCBIfam" id="TIGR03797">
    <property type="entry name" value="NHLM_micro_ABC2"/>
    <property type="match status" value="1"/>
</dbReference>
<evidence type="ECO:0000259" key="9">
    <source>
        <dbReference type="PROSITE" id="PS50929"/>
    </source>
</evidence>
<feature type="transmembrane region" description="Helical" evidence="7">
    <location>
        <begin position="525"/>
        <end position="545"/>
    </location>
</feature>
<comment type="subcellular location">
    <subcellularLocation>
        <location evidence="1">Cell membrane</location>
        <topology evidence="1">Multi-pass membrane protein</topology>
    </subcellularLocation>
</comment>
<dbReference type="InterPro" id="IPR039421">
    <property type="entry name" value="Type_1_exporter"/>
</dbReference>
<accession>A0ABW6IJX5</accession>
<keyword evidence="3" id="KW-0547">Nucleotide-binding</keyword>
<feature type="domain" description="ABC transporter" evidence="8">
    <location>
        <begin position="727"/>
        <end position="959"/>
    </location>
</feature>
<dbReference type="InterPro" id="IPR036640">
    <property type="entry name" value="ABC1_TM_sf"/>
</dbReference>
<protein>
    <submittedName>
        <fullName evidence="10">NHLP bacteriocin export ABC transporter permease/ATPase subunit</fullName>
    </submittedName>
</protein>
<dbReference type="Gene3D" id="1.20.1560.10">
    <property type="entry name" value="ABC transporter type 1, transmembrane domain"/>
    <property type="match status" value="1"/>
</dbReference>
<keyword evidence="4" id="KW-0067">ATP-binding</keyword>
<feature type="transmembrane region" description="Helical" evidence="7">
    <location>
        <begin position="668"/>
        <end position="691"/>
    </location>
</feature>
<evidence type="ECO:0000256" key="2">
    <source>
        <dbReference type="ARBA" id="ARBA00022692"/>
    </source>
</evidence>
<dbReference type="SUPFAM" id="SSF90123">
    <property type="entry name" value="ABC transporter transmembrane region"/>
    <property type="match status" value="1"/>
</dbReference>
<reference evidence="10 11" key="1">
    <citation type="submission" date="2024-10" db="EMBL/GenBank/DDBJ databases">
        <authorList>
            <person name="Ratan Roy A."/>
            <person name="Morales Sandoval P.H."/>
            <person name="De Los Santos Villalobos S."/>
            <person name="Chakraborty S."/>
            <person name="Mukherjee J."/>
        </authorList>
    </citation>
    <scope>NUCLEOTIDE SEQUENCE [LARGE SCALE GENOMIC DNA]</scope>
    <source>
        <strain evidence="10 11">S1</strain>
    </source>
</reference>
<dbReference type="InterPro" id="IPR003593">
    <property type="entry name" value="AAA+_ATPase"/>
</dbReference>
<name>A0ABW6IJX5_9CYAN</name>
<dbReference type="Proteomes" id="UP001600165">
    <property type="component" value="Unassembled WGS sequence"/>
</dbReference>
<dbReference type="Pfam" id="PF00005">
    <property type="entry name" value="ABC_tran"/>
    <property type="match status" value="1"/>
</dbReference>
<comment type="caution">
    <text evidence="10">The sequence shown here is derived from an EMBL/GenBank/DDBJ whole genome shotgun (WGS) entry which is preliminary data.</text>
</comment>
<feature type="transmembrane region" description="Helical" evidence="7">
    <location>
        <begin position="446"/>
        <end position="467"/>
    </location>
</feature>
<evidence type="ECO:0000256" key="5">
    <source>
        <dbReference type="ARBA" id="ARBA00022989"/>
    </source>
</evidence>
<dbReference type="InterPro" id="IPR003439">
    <property type="entry name" value="ABC_transporter-like_ATP-bd"/>
</dbReference>
<evidence type="ECO:0000259" key="8">
    <source>
        <dbReference type="PROSITE" id="PS50893"/>
    </source>
</evidence>
<dbReference type="Gene3D" id="3.40.50.300">
    <property type="entry name" value="P-loop containing nucleotide triphosphate hydrolases"/>
    <property type="match status" value="1"/>
</dbReference>
<proteinExistence type="predicted"/>
<keyword evidence="5 7" id="KW-1133">Transmembrane helix</keyword>
<sequence>MTAAITQPRTITANEPLLLSDPSQLWQLKSGKMAVFVTAFANGHPVGSRQYLFTVEANEALFSAPICPVTHLGLIAIAMEPSDVMALPLSETDEALLSLDRLKQLVDPWVHHLGQVEGMPTTTRKGTIPDVHYISLTTGHICRPPEGDVSWVRMQQGTASWMGNPLFSIEAETGCFPLGHDMFIQAQDHIEFFIRPTEEVKNRKIIIRGLKQLHAYFFRTVEQIAERRDRLSLRRFQQRQKLNQEVTQKVVRTLSGVLEQPDFQAVNSPLLAAAGAVGKVLGVAIEPPAPSENRSRTKEPLEAIARASQLRLRRVLLRGQWWQKDSGPLLAYTREDRHPVALLPCGGSQYDLFDPVALNEGVANVRVPVTPTVAYTLDPVAFIFYRPLPNSDLNALSLLKFTFRGQGRDWLAILLTGVAATLIGMLVPQATAAVVDTVVPYSDRALLVQIGLGLLAAAFGAAAFRLAQAIATLRIETGSDAHLQAAVWDRLLKLRTSFYRNYATGDLNSRVSSITAIRRKLSGSALQGIFSGIFSLLNLGLLFYYSPPLAVIALLVALVIVGVTVASGLVLVRKYRPLLEIQGKLYGLVVQLINGVSKLRTAGAEARAFAAWGQHYGQQLRLTLSTQQLEDAVDTFNTVLPIFTTLILFWLASQFIDNSGGDGLSTGTFLAFSVAFGTFIAGATSLSNTLVELLDVVPLWQRAQPILQAEPEVNLTKADPGQLSGELKADRVSFRYKPDGPLILDNVSFEAQPGEFIALVGPSGSGKSTAMRLLLGFDTPEKGNVYYDGQDLSGLDVVAVRRQFGVVLQTSRLSAGSIFENLAGGALITLEDAWDAAEKAGLADDLRAMPMQMHTVVSEGGTNLSGGQRQRLLIARALAVKPKIMLMDEATSALDNRTQKIVTDSLDRLKVTRVVIAHRLSTIRNANRIYVIAAGRVVQQGSFDELVAEGGMFGQLIKRQMA</sequence>
<keyword evidence="11" id="KW-1185">Reference proteome</keyword>
<dbReference type="PROSITE" id="PS50929">
    <property type="entry name" value="ABC_TM1F"/>
    <property type="match status" value="1"/>
</dbReference>
<dbReference type="Pfam" id="PF00664">
    <property type="entry name" value="ABC_membrane"/>
    <property type="match status" value="1"/>
</dbReference>
<evidence type="ECO:0000256" key="1">
    <source>
        <dbReference type="ARBA" id="ARBA00004651"/>
    </source>
</evidence>
<dbReference type="SMART" id="SM00382">
    <property type="entry name" value="AAA"/>
    <property type="match status" value="1"/>
</dbReference>
<keyword evidence="2 7" id="KW-0812">Transmembrane</keyword>
<dbReference type="SUPFAM" id="SSF52540">
    <property type="entry name" value="P-loop containing nucleoside triphosphate hydrolases"/>
    <property type="match status" value="1"/>
</dbReference>
<feature type="transmembrane region" description="Helical" evidence="7">
    <location>
        <begin position="636"/>
        <end position="656"/>
    </location>
</feature>
<feature type="transmembrane region" description="Helical" evidence="7">
    <location>
        <begin position="551"/>
        <end position="572"/>
    </location>
</feature>
<evidence type="ECO:0000256" key="6">
    <source>
        <dbReference type="ARBA" id="ARBA00023136"/>
    </source>
</evidence>
<dbReference type="InterPro" id="IPR017871">
    <property type="entry name" value="ABC_transporter-like_CS"/>
</dbReference>
<gene>
    <name evidence="10" type="ORF">ACFVKH_18535</name>
</gene>
<feature type="transmembrane region" description="Helical" evidence="7">
    <location>
        <begin position="410"/>
        <end position="434"/>
    </location>
</feature>
<keyword evidence="6 7" id="KW-0472">Membrane</keyword>
<evidence type="ECO:0000256" key="3">
    <source>
        <dbReference type="ARBA" id="ARBA00022741"/>
    </source>
</evidence>